<sequence length="55" mass="6039">MKHLRALGSLAGGFLLSPPPKAVIRTMLWMMPRTHPVVAAVMMLAVLLAWRNGDD</sequence>
<protein>
    <submittedName>
        <fullName evidence="2">Uncharacterized protein</fullName>
    </submittedName>
</protein>
<keyword evidence="1" id="KW-1133">Transmembrane helix</keyword>
<evidence type="ECO:0000256" key="1">
    <source>
        <dbReference type="SAM" id="Phobius"/>
    </source>
</evidence>
<dbReference type="AlphaFoldDB" id="A0A2T5GN88"/>
<evidence type="ECO:0000313" key="3">
    <source>
        <dbReference type="Proteomes" id="UP000244077"/>
    </source>
</evidence>
<reference evidence="2 3" key="1">
    <citation type="submission" date="2018-04" db="EMBL/GenBank/DDBJ databases">
        <title>Genomic Encyclopedia of Archaeal and Bacterial Type Strains, Phase II (KMG-II): from individual species to whole genera.</title>
        <authorList>
            <person name="Goeker M."/>
        </authorList>
    </citation>
    <scope>NUCLEOTIDE SEQUENCE [LARGE SCALE GENOMIC DNA]</scope>
    <source>
        <strain evidence="2 3">DSM 100434</strain>
    </source>
</reference>
<comment type="caution">
    <text evidence="2">The sequence shown here is derived from an EMBL/GenBank/DDBJ whole genome shotgun (WGS) entry which is preliminary data.</text>
</comment>
<keyword evidence="3" id="KW-1185">Reference proteome</keyword>
<keyword evidence="1" id="KW-0472">Membrane</keyword>
<gene>
    <name evidence="2" type="ORF">C8N42_1703</name>
</gene>
<dbReference type="Proteomes" id="UP000244077">
    <property type="component" value="Unassembled WGS sequence"/>
</dbReference>
<evidence type="ECO:0000313" key="2">
    <source>
        <dbReference type="EMBL" id="PTQ60738.1"/>
    </source>
</evidence>
<accession>A0A2T5GN88</accession>
<feature type="transmembrane region" description="Helical" evidence="1">
    <location>
        <begin position="32"/>
        <end position="50"/>
    </location>
</feature>
<proteinExistence type="predicted"/>
<dbReference type="EMBL" id="QAOH01000070">
    <property type="protein sequence ID" value="PTQ60738.1"/>
    <property type="molecule type" value="Genomic_DNA"/>
</dbReference>
<keyword evidence="1" id="KW-0812">Transmembrane</keyword>
<organism evidence="2 3">
    <name type="scientific">Celeribacter persicus</name>
    <dbReference type="NCBI Taxonomy" id="1651082"/>
    <lineage>
        <taxon>Bacteria</taxon>
        <taxon>Pseudomonadati</taxon>
        <taxon>Pseudomonadota</taxon>
        <taxon>Alphaproteobacteria</taxon>
        <taxon>Rhodobacterales</taxon>
        <taxon>Roseobacteraceae</taxon>
        <taxon>Celeribacter</taxon>
    </lineage>
</organism>
<name>A0A2T5GN88_9RHOB</name>